<keyword evidence="3" id="KW-1185">Reference proteome</keyword>
<dbReference type="RefSeq" id="WP_037468562.1">
    <property type="nucleotide sequence ID" value="NZ_BCZD01000014.1"/>
</dbReference>
<dbReference type="EMBL" id="JFZA02000056">
    <property type="protein sequence ID" value="KFG88674.1"/>
    <property type="molecule type" value="Genomic_DNA"/>
</dbReference>
<keyword evidence="2" id="KW-0689">Ribosomal protein</keyword>
<keyword evidence="1" id="KW-0472">Membrane</keyword>
<dbReference type="AlphaFoldDB" id="A0A086P5K6"/>
<accession>A0A086P5K6</accession>
<name>A0A086P5K6_SPHHM</name>
<dbReference type="GO" id="GO:0005840">
    <property type="term" value="C:ribosome"/>
    <property type="evidence" value="ECO:0007669"/>
    <property type="project" value="UniProtKB-KW"/>
</dbReference>
<keyword evidence="1" id="KW-1133">Transmembrane helix</keyword>
<dbReference type="Proteomes" id="UP000024284">
    <property type="component" value="Unassembled WGS sequence"/>
</dbReference>
<dbReference type="eggNOG" id="COG3743">
    <property type="taxonomic scope" value="Bacteria"/>
</dbReference>
<gene>
    <name evidence="2" type="ORF">BV98_003509</name>
</gene>
<feature type="transmembrane region" description="Helical" evidence="1">
    <location>
        <begin position="6"/>
        <end position="26"/>
    </location>
</feature>
<comment type="caution">
    <text evidence="2">The sequence shown here is derived from an EMBL/GenBank/DDBJ whole genome shotgun (WGS) entry which is preliminary data.</text>
</comment>
<proteinExistence type="predicted"/>
<reference evidence="2" key="1">
    <citation type="submission" date="2014-08" db="EMBL/GenBank/DDBJ databases">
        <title>Draft genome sequences of Sphingobium herbicidovorans.</title>
        <authorList>
            <person name="Gan H.M."/>
            <person name="Gan H.Y."/>
            <person name="Savka M.A."/>
        </authorList>
    </citation>
    <scope>NUCLEOTIDE SEQUENCE [LARGE SCALE GENOMIC DNA]</scope>
    <source>
        <strain evidence="2">NBRC 16415</strain>
    </source>
</reference>
<evidence type="ECO:0000313" key="3">
    <source>
        <dbReference type="Proteomes" id="UP000024284"/>
    </source>
</evidence>
<dbReference type="PATRIC" id="fig|1219045.3.peg.3564"/>
<keyword evidence="1" id="KW-0812">Transmembrane</keyword>
<dbReference type="OrthoDB" id="7471037at2"/>
<sequence length="148" mass="16814">MTFTLNYIALILIALVAGLLLGLMTSGRGKYKRLWRDEQLAHRQTIKERDTLIHTPVSGRVSPVRSHGEGHDDLTRIRSISAQEAAILNEAGYHNYAQMSGMSDELQATLEGRLGRTPGTIAHEEWKIQAKLLENGKIREHERRYIER</sequence>
<keyword evidence="2" id="KW-0687">Ribonucleoprotein</keyword>
<evidence type="ECO:0000313" key="2">
    <source>
        <dbReference type="EMBL" id="KFG88674.1"/>
    </source>
</evidence>
<organism evidence="2 3">
    <name type="scientific">Sphingobium herbicidovorans (strain ATCC 700291 / DSM 11019 / CCUG 56400 / KCTC 2939 / LMG 18315 / NBRC 16415 / MH)</name>
    <name type="common">Sphingomonas herbicidovorans</name>
    <dbReference type="NCBI Taxonomy" id="1219045"/>
    <lineage>
        <taxon>Bacteria</taxon>
        <taxon>Pseudomonadati</taxon>
        <taxon>Pseudomonadota</taxon>
        <taxon>Alphaproteobacteria</taxon>
        <taxon>Sphingomonadales</taxon>
        <taxon>Sphingomonadaceae</taxon>
        <taxon>Sphingobium</taxon>
    </lineage>
</organism>
<evidence type="ECO:0000256" key="1">
    <source>
        <dbReference type="SAM" id="Phobius"/>
    </source>
</evidence>
<protein>
    <submittedName>
        <fullName evidence="2">LSU ribosomal protein L21p</fullName>
    </submittedName>
</protein>